<keyword evidence="2" id="KW-1185">Reference proteome</keyword>
<sequence>ICVGGMWRCNTEKPEPKGPSAIIQLRRDVALTLMNVAADIRSGNIATAAAELEATAALLDYRYFHKLKGPPPPKPGYAPSALGSSSPQSAVLQMLPEELEETKIGYIIKKSPRDLLNDKIKISIENQQNNMHESFTNKENYYATAKVTQFENFLASENNMKKVQGVTGIPQSNTLQKNSLKEEVKHSENHLQSEDMSMKQYMDYTGSSKLPHMQDLNILPGEAELDDLGDEPLPAISSQVRYLSGNAII</sequence>
<protein>
    <submittedName>
        <fullName evidence="1">Uncharacterized protein</fullName>
    </submittedName>
</protein>
<feature type="non-terminal residue" evidence="1">
    <location>
        <position position="1"/>
    </location>
</feature>
<dbReference type="AlphaFoldDB" id="A0AAN8WWW8"/>
<gene>
    <name evidence="1" type="ORF">SK128_017566</name>
</gene>
<evidence type="ECO:0000313" key="1">
    <source>
        <dbReference type="EMBL" id="KAK7071906.1"/>
    </source>
</evidence>
<accession>A0AAN8WWW8</accession>
<evidence type="ECO:0000313" key="2">
    <source>
        <dbReference type="Proteomes" id="UP001381693"/>
    </source>
</evidence>
<reference evidence="1 2" key="1">
    <citation type="submission" date="2023-11" db="EMBL/GenBank/DDBJ databases">
        <title>Halocaridina rubra genome assembly.</title>
        <authorList>
            <person name="Smith C."/>
        </authorList>
    </citation>
    <scope>NUCLEOTIDE SEQUENCE [LARGE SCALE GENOMIC DNA]</scope>
    <source>
        <strain evidence="1">EP-1</strain>
        <tissue evidence="1">Whole</tissue>
    </source>
</reference>
<dbReference type="EMBL" id="JAXCGZ010013827">
    <property type="protein sequence ID" value="KAK7071906.1"/>
    <property type="molecule type" value="Genomic_DNA"/>
</dbReference>
<organism evidence="1 2">
    <name type="scientific">Halocaridina rubra</name>
    <name type="common">Hawaiian red shrimp</name>
    <dbReference type="NCBI Taxonomy" id="373956"/>
    <lineage>
        <taxon>Eukaryota</taxon>
        <taxon>Metazoa</taxon>
        <taxon>Ecdysozoa</taxon>
        <taxon>Arthropoda</taxon>
        <taxon>Crustacea</taxon>
        <taxon>Multicrustacea</taxon>
        <taxon>Malacostraca</taxon>
        <taxon>Eumalacostraca</taxon>
        <taxon>Eucarida</taxon>
        <taxon>Decapoda</taxon>
        <taxon>Pleocyemata</taxon>
        <taxon>Caridea</taxon>
        <taxon>Atyoidea</taxon>
        <taxon>Atyidae</taxon>
        <taxon>Halocaridina</taxon>
    </lineage>
</organism>
<dbReference type="Proteomes" id="UP001381693">
    <property type="component" value="Unassembled WGS sequence"/>
</dbReference>
<name>A0AAN8WWW8_HALRR</name>
<comment type="caution">
    <text evidence="1">The sequence shown here is derived from an EMBL/GenBank/DDBJ whole genome shotgun (WGS) entry which is preliminary data.</text>
</comment>
<proteinExistence type="predicted"/>